<comment type="pathway">
    <text evidence="2 15">Cofactor biosynthesis; FAD biosynthesis; FAD from FMN: step 1/1.</text>
</comment>
<evidence type="ECO:0000256" key="12">
    <source>
        <dbReference type="ARBA" id="ARBA00023268"/>
    </source>
</evidence>
<keyword evidence="10 15" id="KW-0274">FAD</keyword>
<dbReference type="InterPro" id="IPR015864">
    <property type="entry name" value="FAD_synthase"/>
</dbReference>
<dbReference type="Gene3D" id="3.40.50.620">
    <property type="entry name" value="HUPs"/>
    <property type="match status" value="1"/>
</dbReference>
<evidence type="ECO:0000256" key="6">
    <source>
        <dbReference type="ARBA" id="ARBA00022679"/>
    </source>
</evidence>
<evidence type="ECO:0000256" key="14">
    <source>
        <dbReference type="ARBA" id="ARBA00049494"/>
    </source>
</evidence>
<dbReference type="SUPFAM" id="SSF52374">
    <property type="entry name" value="Nucleotidylyl transferase"/>
    <property type="match status" value="1"/>
</dbReference>
<evidence type="ECO:0000256" key="8">
    <source>
        <dbReference type="ARBA" id="ARBA00022741"/>
    </source>
</evidence>
<keyword evidence="6 15" id="KW-0808">Transferase</keyword>
<dbReference type="InterPro" id="IPR002606">
    <property type="entry name" value="Riboflavin_kinase_bac"/>
</dbReference>
<comment type="similarity">
    <text evidence="15">Belongs to the ribF family.</text>
</comment>
<evidence type="ECO:0000256" key="1">
    <source>
        <dbReference type="ARBA" id="ARBA00002121"/>
    </source>
</evidence>
<keyword evidence="8 15" id="KW-0547">Nucleotide-binding</keyword>
<dbReference type="Proteomes" id="UP000315782">
    <property type="component" value="Unassembled WGS sequence"/>
</dbReference>
<dbReference type="InterPro" id="IPR023468">
    <property type="entry name" value="Riboflavin_kinase"/>
</dbReference>
<dbReference type="PIRSF" id="PIRSF004491">
    <property type="entry name" value="FAD_Synth"/>
    <property type="match status" value="1"/>
</dbReference>
<dbReference type="PANTHER" id="PTHR22749">
    <property type="entry name" value="RIBOFLAVIN KINASE/FMN ADENYLYLTRANSFERASE"/>
    <property type="match status" value="1"/>
</dbReference>
<dbReference type="UniPathway" id="UPA00276">
    <property type="reaction ID" value="UER00406"/>
</dbReference>
<dbReference type="GO" id="GO:0008531">
    <property type="term" value="F:riboflavin kinase activity"/>
    <property type="evidence" value="ECO:0007669"/>
    <property type="project" value="UniProtKB-UniRule"/>
</dbReference>
<dbReference type="Gene3D" id="2.40.30.30">
    <property type="entry name" value="Riboflavin kinase-like"/>
    <property type="match status" value="1"/>
</dbReference>
<evidence type="ECO:0000313" key="17">
    <source>
        <dbReference type="EMBL" id="RZO20921.1"/>
    </source>
</evidence>
<evidence type="ECO:0000256" key="7">
    <source>
        <dbReference type="ARBA" id="ARBA00022695"/>
    </source>
</evidence>
<keyword evidence="7 15" id="KW-0548">Nucleotidyltransferase</keyword>
<dbReference type="GO" id="GO:0009398">
    <property type="term" value="P:FMN biosynthetic process"/>
    <property type="evidence" value="ECO:0007669"/>
    <property type="project" value="UniProtKB-UniRule"/>
</dbReference>
<dbReference type="NCBIfam" id="TIGR00083">
    <property type="entry name" value="ribF"/>
    <property type="match status" value="1"/>
</dbReference>
<evidence type="ECO:0000256" key="2">
    <source>
        <dbReference type="ARBA" id="ARBA00004726"/>
    </source>
</evidence>
<dbReference type="InterPro" id="IPR015865">
    <property type="entry name" value="Riboflavin_kinase_bac/euk"/>
</dbReference>
<dbReference type="EC" id="2.7.1.26" evidence="15"/>
<proteinExistence type="inferred from homology"/>
<evidence type="ECO:0000256" key="4">
    <source>
        <dbReference type="ARBA" id="ARBA00022630"/>
    </source>
</evidence>
<dbReference type="GO" id="GO:0005524">
    <property type="term" value="F:ATP binding"/>
    <property type="evidence" value="ECO:0007669"/>
    <property type="project" value="UniProtKB-UniRule"/>
</dbReference>
<evidence type="ECO:0000259" key="16">
    <source>
        <dbReference type="SMART" id="SM00904"/>
    </source>
</evidence>
<dbReference type="AlphaFoldDB" id="A0A520MIB0"/>
<keyword evidence="4 15" id="KW-0285">Flavoprotein</keyword>
<organism evidence="17 18">
    <name type="scientific">SAR86 cluster bacterium</name>
    <dbReference type="NCBI Taxonomy" id="2030880"/>
    <lineage>
        <taxon>Bacteria</taxon>
        <taxon>Pseudomonadati</taxon>
        <taxon>Pseudomonadota</taxon>
        <taxon>Gammaproteobacteria</taxon>
        <taxon>SAR86 cluster</taxon>
    </lineage>
</organism>
<keyword evidence="5 15" id="KW-0288">FMN</keyword>
<dbReference type="SMART" id="SM00904">
    <property type="entry name" value="Flavokinase"/>
    <property type="match status" value="1"/>
</dbReference>
<dbReference type="PANTHER" id="PTHR22749:SF6">
    <property type="entry name" value="RIBOFLAVIN KINASE"/>
    <property type="match status" value="1"/>
</dbReference>
<dbReference type="InterPro" id="IPR023465">
    <property type="entry name" value="Riboflavin_kinase_dom_sf"/>
</dbReference>
<dbReference type="NCBIfam" id="NF004162">
    <property type="entry name" value="PRK05627.1-5"/>
    <property type="match status" value="1"/>
</dbReference>
<evidence type="ECO:0000256" key="10">
    <source>
        <dbReference type="ARBA" id="ARBA00022827"/>
    </source>
</evidence>
<evidence type="ECO:0000313" key="18">
    <source>
        <dbReference type="Proteomes" id="UP000315782"/>
    </source>
</evidence>
<keyword evidence="11 15" id="KW-0067">ATP-binding</keyword>
<dbReference type="NCBIfam" id="NF004163">
    <property type="entry name" value="PRK05627.1-6"/>
    <property type="match status" value="1"/>
</dbReference>
<comment type="pathway">
    <text evidence="3 15">Cofactor biosynthesis; FMN biosynthesis; FMN from riboflavin (ATP route): step 1/1.</text>
</comment>
<accession>A0A520MIB0</accession>
<evidence type="ECO:0000256" key="13">
    <source>
        <dbReference type="ARBA" id="ARBA00047880"/>
    </source>
</evidence>
<evidence type="ECO:0000256" key="15">
    <source>
        <dbReference type="PIRNR" id="PIRNR004491"/>
    </source>
</evidence>
<dbReference type="Pfam" id="PF01687">
    <property type="entry name" value="Flavokinase"/>
    <property type="match status" value="1"/>
</dbReference>
<comment type="catalytic activity">
    <reaction evidence="14 15">
        <text>FMN + ATP + H(+) = FAD + diphosphate</text>
        <dbReference type="Rhea" id="RHEA:17237"/>
        <dbReference type="ChEBI" id="CHEBI:15378"/>
        <dbReference type="ChEBI" id="CHEBI:30616"/>
        <dbReference type="ChEBI" id="CHEBI:33019"/>
        <dbReference type="ChEBI" id="CHEBI:57692"/>
        <dbReference type="ChEBI" id="CHEBI:58210"/>
        <dbReference type="EC" id="2.7.7.2"/>
    </reaction>
</comment>
<dbReference type="CDD" id="cd02064">
    <property type="entry name" value="FAD_synthetase_N"/>
    <property type="match status" value="1"/>
</dbReference>
<evidence type="ECO:0000256" key="9">
    <source>
        <dbReference type="ARBA" id="ARBA00022777"/>
    </source>
</evidence>
<dbReference type="GO" id="GO:0006747">
    <property type="term" value="P:FAD biosynthetic process"/>
    <property type="evidence" value="ECO:0007669"/>
    <property type="project" value="UniProtKB-UniRule"/>
</dbReference>
<evidence type="ECO:0000256" key="3">
    <source>
        <dbReference type="ARBA" id="ARBA00005201"/>
    </source>
</evidence>
<gene>
    <name evidence="17" type="ORF">EVA96_02395</name>
</gene>
<comment type="catalytic activity">
    <reaction evidence="13 15">
        <text>riboflavin + ATP = FMN + ADP + H(+)</text>
        <dbReference type="Rhea" id="RHEA:14357"/>
        <dbReference type="ChEBI" id="CHEBI:15378"/>
        <dbReference type="ChEBI" id="CHEBI:30616"/>
        <dbReference type="ChEBI" id="CHEBI:57986"/>
        <dbReference type="ChEBI" id="CHEBI:58210"/>
        <dbReference type="ChEBI" id="CHEBI:456216"/>
        <dbReference type="EC" id="2.7.1.26"/>
    </reaction>
</comment>
<evidence type="ECO:0000256" key="11">
    <source>
        <dbReference type="ARBA" id="ARBA00022840"/>
    </source>
</evidence>
<comment type="function">
    <text evidence="1">Catalyzes the phosphorylation of riboflavin to FMN followed by the adenylation of FMN to FAD.</text>
</comment>
<evidence type="ECO:0000256" key="5">
    <source>
        <dbReference type="ARBA" id="ARBA00022643"/>
    </source>
</evidence>
<dbReference type="EC" id="2.7.7.2" evidence="15"/>
<protein>
    <recommendedName>
        <fullName evidence="15">Riboflavin biosynthesis protein</fullName>
    </recommendedName>
    <domain>
        <recommendedName>
            <fullName evidence="15">Riboflavin kinase</fullName>
            <ecNumber evidence="15">2.7.1.26</ecNumber>
        </recommendedName>
        <alternativeName>
            <fullName evidence="15">Flavokinase</fullName>
        </alternativeName>
    </domain>
    <domain>
        <recommendedName>
            <fullName evidence="15">FMN adenylyltransferase</fullName>
            <ecNumber evidence="15">2.7.7.2</ecNumber>
        </recommendedName>
        <alternativeName>
            <fullName evidence="15">FAD pyrophosphorylase</fullName>
        </alternativeName>
        <alternativeName>
            <fullName evidence="15">FAD synthase</fullName>
        </alternativeName>
    </domain>
</protein>
<reference evidence="17 18" key="1">
    <citation type="submission" date="2019-02" db="EMBL/GenBank/DDBJ databases">
        <title>Prokaryotic population dynamics and viral predation in marine succession experiment using metagenomics: the confinement effect.</title>
        <authorList>
            <person name="Haro-Moreno J.M."/>
            <person name="Rodriguez-Valera F."/>
            <person name="Lopez-Perez M."/>
        </authorList>
    </citation>
    <scope>NUCLEOTIDE SEQUENCE [LARGE SCALE GENOMIC DNA]</scope>
    <source>
        <strain evidence="17">MED-G163</strain>
    </source>
</reference>
<comment type="caution">
    <text evidence="17">The sequence shown here is derived from an EMBL/GenBank/DDBJ whole genome shotgun (WGS) entry which is preliminary data.</text>
</comment>
<name>A0A520MIB0_9GAMM</name>
<keyword evidence="12" id="KW-0511">Multifunctional enzyme</keyword>
<dbReference type="GO" id="GO:0003919">
    <property type="term" value="F:FMN adenylyltransferase activity"/>
    <property type="evidence" value="ECO:0007669"/>
    <property type="project" value="UniProtKB-UniRule"/>
</dbReference>
<dbReference type="InterPro" id="IPR014729">
    <property type="entry name" value="Rossmann-like_a/b/a_fold"/>
</dbReference>
<dbReference type="Pfam" id="PF06574">
    <property type="entry name" value="FAD_syn"/>
    <property type="match status" value="1"/>
</dbReference>
<dbReference type="GO" id="GO:0009231">
    <property type="term" value="P:riboflavin biosynthetic process"/>
    <property type="evidence" value="ECO:0007669"/>
    <property type="project" value="InterPro"/>
</dbReference>
<dbReference type="SUPFAM" id="SSF82114">
    <property type="entry name" value="Riboflavin kinase-like"/>
    <property type="match status" value="1"/>
</dbReference>
<sequence>MYLIRGQHNLELFKEKFPGVILHGTIGNFDGLHIGHQSILHKIKTNAEKTNSKTIVFFTEPHASEYFANKQDFKFLPPPRICSWREKFELLRDFGIDFAFFLKFNNSLQTMTPEKFISDILDNVGLCSFTVGDDFRFGINREGDFELLQSWGNQNDIFVSNTDTLKIHNERVSSTRIRQALLNSDFSLANELLGRPYSFSGKVVHGQQLGRTIDVPTANIWMPSQKLPISGVYAVECLLEDKFLKGIANMGIRPTVGGKKPVLEVHLFDFNEDIYSKRIQVEFKYKIREEKKFKNLDMLKLQIQQDIITAKEILKN</sequence>
<feature type="domain" description="Riboflavin kinase" evidence="16">
    <location>
        <begin position="192"/>
        <end position="315"/>
    </location>
</feature>
<keyword evidence="9 15" id="KW-0418">Kinase</keyword>
<dbReference type="EMBL" id="SHBI01000012">
    <property type="protein sequence ID" value="RZO20921.1"/>
    <property type="molecule type" value="Genomic_DNA"/>
</dbReference>
<dbReference type="UniPathway" id="UPA00277">
    <property type="reaction ID" value="UER00407"/>
</dbReference>